<evidence type="ECO:0000256" key="12">
    <source>
        <dbReference type="SAM" id="SignalP"/>
    </source>
</evidence>
<dbReference type="OrthoDB" id="445896at2759"/>
<dbReference type="InterPro" id="IPR008915">
    <property type="entry name" value="Peptidase_M50"/>
</dbReference>
<name>B7G855_PHATC</name>
<dbReference type="Pfam" id="PF02163">
    <property type="entry name" value="Peptidase_M50"/>
    <property type="match status" value="1"/>
</dbReference>
<dbReference type="PANTHER" id="PTHR42837">
    <property type="entry name" value="REGULATOR OF SIGMA-E PROTEASE RSEP"/>
    <property type="match status" value="1"/>
</dbReference>
<evidence type="ECO:0000256" key="1">
    <source>
        <dbReference type="ARBA" id="ARBA00001947"/>
    </source>
</evidence>
<organism evidence="14 15">
    <name type="scientific">Phaeodactylum tricornutum (strain CCAP 1055/1)</name>
    <dbReference type="NCBI Taxonomy" id="556484"/>
    <lineage>
        <taxon>Eukaryota</taxon>
        <taxon>Sar</taxon>
        <taxon>Stramenopiles</taxon>
        <taxon>Ochrophyta</taxon>
        <taxon>Bacillariophyta</taxon>
        <taxon>Bacillariophyceae</taxon>
        <taxon>Bacillariophycidae</taxon>
        <taxon>Naviculales</taxon>
        <taxon>Phaeodactylaceae</taxon>
        <taxon>Phaeodactylum</taxon>
    </lineage>
</organism>
<dbReference type="SUPFAM" id="SSF50156">
    <property type="entry name" value="PDZ domain-like"/>
    <property type="match status" value="1"/>
</dbReference>
<dbReference type="eggNOG" id="ENOG502QT40">
    <property type="taxonomic scope" value="Eukaryota"/>
</dbReference>
<dbReference type="EMBL" id="CM000621">
    <property type="protein sequence ID" value="EEC44979.1"/>
    <property type="molecule type" value="Genomic_DNA"/>
</dbReference>
<evidence type="ECO:0000256" key="8">
    <source>
        <dbReference type="ARBA" id="ARBA00022989"/>
    </source>
</evidence>
<dbReference type="Proteomes" id="UP000000759">
    <property type="component" value="Chromosome 19"/>
</dbReference>
<evidence type="ECO:0000256" key="11">
    <source>
        <dbReference type="SAM" id="Phobius"/>
    </source>
</evidence>
<comment type="cofactor">
    <cofactor evidence="1">
        <name>Zn(2+)</name>
        <dbReference type="ChEBI" id="CHEBI:29105"/>
    </cofactor>
</comment>
<gene>
    <name evidence="14" type="ORF">PHATRDRAFT_48723</name>
</gene>
<evidence type="ECO:0000256" key="7">
    <source>
        <dbReference type="ARBA" id="ARBA00022833"/>
    </source>
</evidence>
<dbReference type="GO" id="GO:0016020">
    <property type="term" value="C:membrane"/>
    <property type="evidence" value="ECO:0007669"/>
    <property type="project" value="UniProtKB-SubCell"/>
</dbReference>
<reference evidence="15" key="2">
    <citation type="submission" date="2008-08" db="EMBL/GenBank/DDBJ databases">
        <authorList>
            <consortium name="Diatom Consortium"/>
            <person name="Grigoriev I."/>
            <person name="Grimwood J."/>
            <person name="Kuo A."/>
            <person name="Otillar R.P."/>
            <person name="Salamov A."/>
            <person name="Detter J.C."/>
            <person name="Lindquist E."/>
            <person name="Shapiro H."/>
            <person name="Lucas S."/>
            <person name="Glavina del Rio T."/>
            <person name="Pitluck S."/>
            <person name="Rokhsar D."/>
            <person name="Bowler C."/>
        </authorList>
    </citation>
    <scope>GENOME REANNOTATION</scope>
    <source>
        <strain evidence="15">CCAP 1055/1</strain>
    </source>
</reference>
<keyword evidence="8 11" id="KW-1133">Transmembrane helix</keyword>
<sequence length="542" mass="57720">MRVAHFPFADGLLLVLGVLWCTDGALAFTAAPLHTQSHLDSKNGVFGNGKLTDNRFFGKADTVRPISTPRGSAVGNLKASPLVALLSSPLGSVGVLASIVLVHEMGHYLAARSFGISVEEFSIGFGPKLLGFRAFGDEFNLRALPLGGYVRFPENYNATRVREMEEAAYLAAKENGALEKPDAASEILNMVTFGAVEARQQREKEQQLLQQVEEFNNLPFWKKMVKTPPQKSLDRGNVEIEYYDDPKLLQNRPWQERAVVLSGGVVFNLLLSFSIYFGQISVGPGLPQPVFDRGIVINAAPTSNAAASGLLRKGDIVYEINGSPVSVSSSPSPYEAQKSINEFIAKIRTAPEGQPIKLVVRHPNEKELVNVDVVPKKLDAAGPQTIGVLLAPNYIKSEVLRTDNVGEAASLAYKYAYSLTSQTAAGLGSLFGDLFSGKAGSSSNQVSGPIGLIRTGSEVVATQDLTTVLLFAAAISINLGVVNALPLPALDGGQLLFVIAEALTGRKVNQRLQEGITGAAVLLLLLLSVGAAVGDVSSILGR</sequence>
<protein>
    <recommendedName>
        <fullName evidence="13">Peptidase M50 domain-containing protein</fullName>
    </recommendedName>
</protein>
<feature type="transmembrane region" description="Helical" evidence="11">
    <location>
        <begin position="82"/>
        <end position="102"/>
    </location>
</feature>
<dbReference type="HOGENOM" id="CLU_025778_1_1_1"/>
<dbReference type="PANTHER" id="PTHR42837:SF2">
    <property type="entry name" value="MEMBRANE METALLOPROTEASE ARASP2, CHLOROPLASTIC-RELATED"/>
    <property type="match status" value="1"/>
</dbReference>
<evidence type="ECO:0000256" key="4">
    <source>
        <dbReference type="ARBA" id="ARBA00022670"/>
    </source>
</evidence>
<reference evidence="14 15" key="1">
    <citation type="journal article" date="2008" name="Nature">
        <title>The Phaeodactylum genome reveals the evolutionary history of diatom genomes.</title>
        <authorList>
            <person name="Bowler C."/>
            <person name="Allen A.E."/>
            <person name="Badger J.H."/>
            <person name="Grimwood J."/>
            <person name="Jabbari K."/>
            <person name="Kuo A."/>
            <person name="Maheswari U."/>
            <person name="Martens C."/>
            <person name="Maumus F."/>
            <person name="Otillar R.P."/>
            <person name="Rayko E."/>
            <person name="Salamov A."/>
            <person name="Vandepoele K."/>
            <person name="Beszteri B."/>
            <person name="Gruber A."/>
            <person name="Heijde M."/>
            <person name="Katinka M."/>
            <person name="Mock T."/>
            <person name="Valentin K."/>
            <person name="Verret F."/>
            <person name="Berges J.A."/>
            <person name="Brownlee C."/>
            <person name="Cadoret J.P."/>
            <person name="Chiovitti A."/>
            <person name="Choi C.J."/>
            <person name="Coesel S."/>
            <person name="De Martino A."/>
            <person name="Detter J.C."/>
            <person name="Durkin C."/>
            <person name="Falciatore A."/>
            <person name="Fournet J."/>
            <person name="Haruta M."/>
            <person name="Huysman M.J."/>
            <person name="Jenkins B.D."/>
            <person name="Jiroutova K."/>
            <person name="Jorgensen R.E."/>
            <person name="Joubert Y."/>
            <person name="Kaplan A."/>
            <person name="Kroger N."/>
            <person name="Kroth P.G."/>
            <person name="La Roche J."/>
            <person name="Lindquist E."/>
            <person name="Lommer M."/>
            <person name="Martin-Jezequel V."/>
            <person name="Lopez P.J."/>
            <person name="Lucas S."/>
            <person name="Mangogna M."/>
            <person name="McGinnis K."/>
            <person name="Medlin L.K."/>
            <person name="Montsant A."/>
            <person name="Oudot-Le Secq M.P."/>
            <person name="Napoli C."/>
            <person name="Obornik M."/>
            <person name="Parker M.S."/>
            <person name="Petit J.L."/>
            <person name="Porcel B.M."/>
            <person name="Poulsen N."/>
            <person name="Robison M."/>
            <person name="Rychlewski L."/>
            <person name="Rynearson T.A."/>
            <person name="Schmutz J."/>
            <person name="Shapiro H."/>
            <person name="Siaut M."/>
            <person name="Stanley M."/>
            <person name="Sussman M.R."/>
            <person name="Taylor A.R."/>
            <person name="Vardi A."/>
            <person name="von Dassow P."/>
            <person name="Vyverman W."/>
            <person name="Willis A."/>
            <person name="Wyrwicz L.S."/>
            <person name="Rokhsar D.S."/>
            <person name="Weissenbach J."/>
            <person name="Armbrust E.V."/>
            <person name="Green B.R."/>
            <person name="Van de Peer Y."/>
            <person name="Grigoriev I.V."/>
        </authorList>
    </citation>
    <scope>NUCLEOTIDE SEQUENCE [LARGE SCALE GENOMIC DNA]</scope>
    <source>
        <strain evidence="14 15">CCAP 1055/1</strain>
    </source>
</reference>
<evidence type="ECO:0000313" key="15">
    <source>
        <dbReference type="Proteomes" id="UP000000759"/>
    </source>
</evidence>
<proteinExistence type="inferred from homology"/>
<feature type="domain" description="Peptidase M50" evidence="13">
    <location>
        <begin position="95"/>
        <end position="527"/>
    </location>
</feature>
<evidence type="ECO:0000256" key="9">
    <source>
        <dbReference type="ARBA" id="ARBA00023049"/>
    </source>
</evidence>
<dbReference type="InParanoid" id="B7G855"/>
<dbReference type="GO" id="GO:0004222">
    <property type="term" value="F:metalloendopeptidase activity"/>
    <property type="evidence" value="ECO:0007669"/>
    <property type="project" value="InterPro"/>
</dbReference>
<evidence type="ECO:0000256" key="3">
    <source>
        <dbReference type="ARBA" id="ARBA00009989"/>
    </source>
</evidence>
<dbReference type="OMA" id="EYGHFWA"/>
<feature type="signal peptide" evidence="12">
    <location>
        <begin position="1"/>
        <end position="27"/>
    </location>
</feature>
<accession>B7G855</accession>
<comment type="subcellular location">
    <subcellularLocation>
        <location evidence="2">Membrane</location>
        <topology evidence="2">Multi-pass membrane protein</topology>
    </subcellularLocation>
</comment>
<keyword evidence="10 11" id="KW-0472">Membrane</keyword>
<keyword evidence="6" id="KW-0378">Hydrolase</keyword>
<evidence type="ECO:0000256" key="5">
    <source>
        <dbReference type="ARBA" id="ARBA00022692"/>
    </source>
</evidence>
<evidence type="ECO:0000256" key="6">
    <source>
        <dbReference type="ARBA" id="ARBA00022801"/>
    </source>
</evidence>
<feature type="chain" id="PRO_5002855883" description="Peptidase M50 domain-containing protein" evidence="12">
    <location>
        <begin position="28"/>
        <end position="542"/>
    </location>
</feature>
<dbReference type="GeneID" id="7194994"/>
<keyword evidence="7" id="KW-0862">Zinc</keyword>
<dbReference type="KEGG" id="pti:PHATRDRAFT_48723"/>
<evidence type="ECO:0000256" key="2">
    <source>
        <dbReference type="ARBA" id="ARBA00004141"/>
    </source>
</evidence>
<comment type="similarity">
    <text evidence="3">Belongs to the peptidase M50A family.</text>
</comment>
<keyword evidence="5 11" id="KW-0812">Transmembrane</keyword>
<dbReference type="InterPro" id="IPR036034">
    <property type="entry name" value="PDZ_sf"/>
</dbReference>
<dbReference type="RefSeq" id="XP_002183279.1">
    <property type="nucleotide sequence ID" value="XM_002183243.1"/>
</dbReference>
<dbReference type="InterPro" id="IPR004387">
    <property type="entry name" value="Pept_M50_Zn"/>
</dbReference>
<dbReference type="GO" id="GO:0006508">
    <property type="term" value="P:proteolysis"/>
    <property type="evidence" value="ECO:0007669"/>
    <property type="project" value="UniProtKB-KW"/>
</dbReference>
<keyword evidence="15" id="KW-1185">Reference proteome</keyword>
<evidence type="ECO:0000259" key="13">
    <source>
        <dbReference type="Pfam" id="PF02163"/>
    </source>
</evidence>
<dbReference type="STRING" id="556484.B7G855"/>
<feature type="transmembrane region" description="Helical" evidence="11">
    <location>
        <begin position="516"/>
        <end position="540"/>
    </location>
</feature>
<dbReference type="PaxDb" id="2850-Phatr48723"/>
<evidence type="ECO:0000256" key="10">
    <source>
        <dbReference type="ARBA" id="ARBA00023136"/>
    </source>
</evidence>
<keyword evidence="12" id="KW-0732">Signal</keyword>
<evidence type="ECO:0000313" key="14">
    <source>
        <dbReference type="EMBL" id="EEC44979.1"/>
    </source>
</evidence>
<keyword evidence="9" id="KW-0482">Metalloprotease</keyword>
<dbReference type="Gene3D" id="2.30.42.10">
    <property type="match status" value="1"/>
</dbReference>
<feature type="transmembrane region" description="Helical" evidence="11">
    <location>
        <begin position="258"/>
        <end position="278"/>
    </location>
</feature>
<dbReference type="AlphaFoldDB" id="B7G855"/>
<keyword evidence="4" id="KW-0645">Protease</keyword>